<feature type="transmembrane region" description="Helical" evidence="1">
    <location>
        <begin position="46"/>
        <end position="64"/>
    </location>
</feature>
<dbReference type="EMBL" id="NAIA01000003">
    <property type="protein sequence ID" value="OWF65623.1"/>
    <property type="molecule type" value="Genomic_DNA"/>
</dbReference>
<keyword evidence="3" id="KW-1185">Reference proteome</keyword>
<evidence type="ECO:0000313" key="3">
    <source>
        <dbReference type="Proteomes" id="UP000196880"/>
    </source>
</evidence>
<evidence type="ECO:0000256" key="1">
    <source>
        <dbReference type="SAM" id="Phobius"/>
    </source>
</evidence>
<dbReference type="AlphaFoldDB" id="A0A210RX83"/>
<feature type="transmembrane region" description="Helical" evidence="1">
    <location>
        <begin position="110"/>
        <end position="134"/>
    </location>
</feature>
<evidence type="ECO:0000313" key="2">
    <source>
        <dbReference type="EMBL" id="OWF65623.1"/>
    </source>
</evidence>
<dbReference type="RefSeq" id="WP_087909863.1">
    <property type="nucleotide sequence ID" value="NZ_NAIA01000003.1"/>
</dbReference>
<keyword evidence="1" id="KW-0812">Transmembrane</keyword>
<organism evidence="2 3">
    <name type="scientific">Polynucleobacter hirudinilacicola</name>
    <dbReference type="NCBI Taxonomy" id="1743166"/>
    <lineage>
        <taxon>Bacteria</taxon>
        <taxon>Pseudomonadati</taxon>
        <taxon>Pseudomonadota</taxon>
        <taxon>Betaproteobacteria</taxon>
        <taxon>Burkholderiales</taxon>
        <taxon>Burkholderiaceae</taxon>
        <taxon>Polynucleobacter</taxon>
    </lineage>
</organism>
<proteinExistence type="predicted"/>
<dbReference type="InterPro" id="IPR046513">
    <property type="entry name" value="DUF6691"/>
</dbReference>
<gene>
    <name evidence="2" type="ORF">B6A14_07495</name>
</gene>
<comment type="caution">
    <text evidence="2">The sequence shown here is derived from an EMBL/GenBank/DDBJ whole genome shotgun (WGS) entry which is preliminary data.</text>
</comment>
<name>A0A210RX83_9BURK</name>
<protein>
    <submittedName>
        <fullName evidence="2">Uncharacterized protein</fullName>
    </submittedName>
</protein>
<reference evidence="2 3" key="1">
    <citation type="submission" date="2017-03" db="EMBL/GenBank/DDBJ databases">
        <title>New species Polynucleobacter sp. MWH-EgelM1-30-B4.</title>
        <authorList>
            <person name="Hahn M.W."/>
        </authorList>
    </citation>
    <scope>NUCLEOTIDE SEQUENCE [LARGE SCALE GENOMIC DNA]</scope>
    <source>
        <strain evidence="2 3">MWH-EgelM1-30-B4</strain>
    </source>
</reference>
<accession>A0A210RX83</accession>
<dbReference type="Pfam" id="PF20398">
    <property type="entry name" value="DUF6691"/>
    <property type="match status" value="1"/>
</dbReference>
<keyword evidence="1" id="KW-0472">Membrane</keyword>
<feature type="transmembrane region" description="Helical" evidence="1">
    <location>
        <begin position="84"/>
        <end position="104"/>
    </location>
</feature>
<keyword evidence="1" id="KW-1133">Transmembrane helix</keyword>
<sequence length="148" mass="15769">MKKHYGLFSQYAIGVLFGWGLIISGMSNPQKILGFLDLAGNWDPSLMFVMLGAVLVGLAGFYVVSKRSEAFFGGALHIPTRRDITKPLVIGGLIFGAGWGIAGFCPGPALVALGAGHLKALVFVAAMLAGMEICERFFTAHRNKPKQA</sequence>
<dbReference type="Proteomes" id="UP000196880">
    <property type="component" value="Unassembled WGS sequence"/>
</dbReference>
<dbReference type="OrthoDB" id="9790409at2"/>
<feature type="transmembrane region" description="Helical" evidence="1">
    <location>
        <begin position="7"/>
        <end position="26"/>
    </location>
</feature>